<dbReference type="eggNOG" id="ENOG5032ZWQ">
    <property type="taxonomic scope" value="Bacteria"/>
</dbReference>
<dbReference type="InterPro" id="IPR018551">
    <property type="entry name" value="DUF2007"/>
</dbReference>
<protein>
    <recommendedName>
        <fullName evidence="1">DUF2007 domain-containing protein</fullName>
    </recommendedName>
</protein>
<organism evidence="2 3">
    <name type="scientific">Thermosinus carboxydivorans Nor1</name>
    <dbReference type="NCBI Taxonomy" id="401526"/>
    <lineage>
        <taxon>Bacteria</taxon>
        <taxon>Bacillati</taxon>
        <taxon>Bacillota</taxon>
        <taxon>Negativicutes</taxon>
        <taxon>Selenomonadales</taxon>
        <taxon>Sporomusaceae</taxon>
        <taxon>Thermosinus</taxon>
    </lineage>
</organism>
<name>A1HPJ1_9FIRM</name>
<accession>A1HPJ1</accession>
<sequence length="70" mass="7654">MREDCMWTVVYIAANRAQAEMLKNLLSSEGILANTRPAGVSMLGDGLYEVLVLESEADEAHAILCEQALK</sequence>
<reference evidence="2 3" key="1">
    <citation type="submission" date="2007-01" db="EMBL/GenBank/DDBJ databases">
        <title>Annotation of the draft genome assembly of Thermosinus carboxydivorans Nor1.</title>
        <authorList>
            <consortium name="US DOE Joint Genome Institute (JGI-ORNL)"/>
            <person name="Larimer F."/>
            <person name="Land M."/>
            <person name="Hauser L."/>
        </authorList>
    </citation>
    <scope>NUCLEOTIDE SEQUENCE [LARGE SCALE GENOMIC DNA]</scope>
    <source>
        <strain evidence="2 3">Nor1</strain>
    </source>
</reference>
<gene>
    <name evidence="2" type="ORF">TcarDRAFT_1955</name>
</gene>
<evidence type="ECO:0000259" key="1">
    <source>
        <dbReference type="Pfam" id="PF09413"/>
    </source>
</evidence>
<proteinExistence type="predicted"/>
<dbReference type="EMBL" id="AAWL01000005">
    <property type="protein sequence ID" value="EAX48077.1"/>
    <property type="molecule type" value="Genomic_DNA"/>
</dbReference>
<feature type="domain" description="DUF2007" evidence="1">
    <location>
        <begin position="9"/>
        <end position="65"/>
    </location>
</feature>
<dbReference type="Pfam" id="PF09413">
    <property type="entry name" value="DUF2007"/>
    <property type="match status" value="1"/>
</dbReference>
<evidence type="ECO:0000313" key="3">
    <source>
        <dbReference type="Proteomes" id="UP000005139"/>
    </source>
</evidence>
<evidence type="ECO:0000313" key="2">
    <source>
        <dbReference type="EMBL" id="EAX48077.1"/>
    </source>
</evidence>
<reference evidence="2 3" key="2">
    <citation type="submission" date="2007-01" db="EMBL/GenBank/DDBJ databases">
        <title>Sequencing of the draft genome and assembly of Thermosinus carboxydivorans Nor1.</title>
        <authorList>
            <consortium name="US DOE Joint Genome Institute (JGI-PGF)"/>
            <person name="Copeland A."/>
            <person name="Lucas S."/>
            <person name="Lapidus A."/>
            <person name="Barry K."/>
            <person name="Glavina del Rio T."/>
            <person name="Dalin E."/>
            <person name="Tice H."/>
            <person name="Bruce D."/>
            <person name="Pitluck S."/>
            <person name="Richardson P."/>
        </authorList>
    </citation>
    <scope>NUCLEOTIDE SEQUENCE [LARGE SCALE GENOMIC DNA]</scope>
    <source>
        <strain evidence="2 3">Nor1</strain>
    </source>
</reference>
<dbReference type="AlphaFoldDB" id="A1HPJ1"/>
<dbReference type="Proteomes" id="UP000005139">
    <property type="component" value="Unassembled WGS sequence"/>
</dbReference>
<keyword evidence="3" id="KW-1185">Reference proteome</keyword>
<comment type="caution">
    <text evidence="2">The sequence shown here is derived from an EMBL/GenBank/DDBJ whole genome shotgun (WGS) entry which is preliminary data.</text>
</comment>